<dbReference type="CDD" id="cd06170">
    <property type="entry name" value="LuxR_C_like"/>
    <property type="match status" value="1"/>
</dbReference>
<gene>
    <name evidence="5" type="ORF">FKY71_09075</name>
</gene>
<evidence type="ECO:0000256" key="3">
    <source>
        <dbReference type="ARBA" id="ARBA00023163"/>
    </source>
</evidence>
<name>A0A540VRH7_9GAMM</name>
<dbReference type="EMBL" id="VIFK01000069">
    <property type="protein sequence ID" value="TQE99354.1"/>
    <property type="molecule type" value="Genomic_DNA"/>
</dbReference>
<proteinExistence type="predicted"/>
<protein>
    <submittedName>
        <fullName evidence="5">Helix-turn-helix transcriptional regulator</fullName>
    </submittedName>
</protein>
<dbReference type="PROSITE" id="PS00622">
    <property type="entry name" value="HTH_LUXR_1"/>
    <property type="match status" value="1"/>
</dbReference>
<organism evidence="5 6">
    <name type="scientific">Spiribacter salinus</name>
    <dbReference type="NCBI Taxonomy" id="1335746"/>
    <lineage>
        <taxon>Bacteria</taxon>
        <taxon>Pseudomonadati</taxon>
        <taxon>Pseudomonadota</taxon>
        <taxon>Gammaproteobacteria</taxon>
        <taxon>Chromatiales</taxon>
        <taxon>Ectothiorhodospiraceae</taxon>
        <taxon>Spiribacter</taxon>
    </lineage>
</organism>
<evidence type="ECO:0000256" key="2">
    <source>
        <dbReference type="ARBA" id="ARBA00023125"/>
    </source>
</evidence>
<dbReference type="PANTHER" id="PTHR44688">
    <property type="entry name" value="DNA-BINDING TRANSCRIPTIONAL ACTIVATOR DEVR_DOSR"/>
    <property type="match status" value="1"/>
</dbReference>
<sequence>MADTDNAYFDDLFRSAWIFDELSMLFTAPGRVNIALCYDRADRAFTDEEIGIVESIFPLFEGLHEAHLDSSFRMLSEPSIWQREPHSGQRRVQILDKSLRRVYATSSWVEYEEASELPLTSFVHRNRDRGVVSLSRDTVLHWDRLPTNFAPAPDGIICLIEARSLPEMKQGFDDAVTAFGETHELTEREQEIVALAFRGYPNALIAKRLGVSEGTIRNHRHRLYYRLDITTERELFNMFIVHLTEDAPY</sequence>
<keyword evidence="3" id="KW-0804">Transcription</keyword>
<dbReference type="Pfam" id="PF00196">
    <property type="entry name" value="GerE"/>
    <property type="match status" value="1"/>
</dbReference>
<evidence type="ECO:0000313" key="6">
    <source>
        <dbReference type="Proteomes" id="UP000315400"/>
    </source>
</evidence>
<dbReference type="AlphaFoldDB" id="A0A540VRH7"/>
<dbReference type="InterPro" id="IPR016032">
    <property type="entry name" value="Sig_transdc_resp-reg_C-effctor"/>
</dbReference>
<dbReference type="SUPFAM" id="SSF46894">
    <property type="entry name" value="C-terminal effector domain of the bipartite response regulators"/>
    <property type="match status" value="1"/>
</dbReference>
<dbReference type="Gene3D" id="1.10.10.10">
    <property type="entry name" value="Winged helix-like DNA-binding domain superfamily/Winged helix DNA-binding domain"/>
    <property type="match status" value="1"/>
</dbReference>
<dbReference type="PANTHER" id="PTHR44688:SF16">
    <property type="entry name" value="DNA-BINDING TRANSCRIPTIONAL ACTIVATOR DEVR_DOSR"/>
    <property type="match status" value="1"/>
</dbReference>
<evidence type="ECO:0000256" key="1">
    <source>
        <dbReference type="ARBA" id="ARBA00023015"/>
    </source>
</evidence>
<keyword evidence="2" id="KW-0238">DNA-binding</keyword>
<evidence type="ECO:0000259" key="4">
    <source>
        <dbReference type="PROSITE" id="PS50043"/>
    </source>
</evidence>
<accession>A0A540VRH7</accession>
<keyword evidence="1" id="KW-0805">Transcription regulation</keyword>
<dbReference type="GO" id="GO:0006355">
    <property type="term" value="P:regulation of DNA-templated transcription"/>
    <property type="evidence" value="ECO:0007669"/>
    <property type="project" value="InterPro"/>
</dbReference>
<dbReference type="SMART" id="SM00421">
    <property type="entry name" value="HTH_LUXR"/>
    <property type="match status" value="1"/>
</dbReference>
<comment type="caution">
    <text evidence="5">The sequence shown here is derived from an EMBL/GenBank/DDBJ whole genome shotgun (WGS) entry which is preliminary data.</text>
</comment>
<reference evidence="5 6" key="1">
    <citation type="submission" date="2019-06" db="EMBL/GenBank/DDBJ databases">
        <title>Metagenome assembled Genome of Spiribacter salinus SL48-SHIP from the microbial mat of Salt Lake 48 (Novosibirsk region, Russia).</title>
        <authorList>
            <person name="Shipova A."/>
            <person name="Rozanov A.S."/>
            <person name="Bryanskaya A.V."/>
            <person name="Peltek S.E."/>
        </authorList>
    </citation>
    <scope>NUCLEOTIDE SEQUENCE [LARGE SCALE GENOMIC DNA]</scope>
    <source>
        <strain evidence="5">SL48-SHIP-2</strain>
    </source>
</reference>
<dbReference type="PROSITE" id="PS50043">
    <property type="entry name" value="HTH_LUXR_2"/>
    <property type="match status" value="1"/>
</dbReference>
<dbReference type="PRINTS" id="PR00038">
    <property type="entry name" value="HTHLUXR"/>
</dbReference>
<dbReference type="InterPro" id="IPR000792">
    <property type="entry name" value="Tscrpt_reg_LuxR_C"/>
</dbReference>
<dbReference type="GO" id="GO:0003677">
    <property type="term" value="F:DNA binding"/>
    <property type="evidence" value="ECO:0007669"/>
    <property type="project" value="UniProtKB-KW"/>
</dbReference>
<evidence type="ECO:0000313" key="5">
    <source>
        <dbReference type="EMBL" id="TQE99354.1"/>
    </source>
</evidence>
<dbReference type="InterPro" id="IPR036388">
    <property type="entry name" value="WH-like_DNA-bd_sf"/>
</dbReference>
<feature type="domain" description="HTH luxR-type" evidence="4">
    <location>
        <begin position="178"/>
        <end position="243"/>
    </location>
</feature>
<dbReference type="Proteomes" id="UP000315400">
    <property type="component" value="Unassembled WGS sequence"/>
</dbReference>